<comment type="similarity">
    <text evidence="3 12">Belongs to the TPP enzyme family.</text>
</comment>
<dbReference type="GO" id="GO:0030976">
    <property type="term" value="F:thiamine pyrophosphate binding"/>
    <property type="evidence" value="ECO:0007669"/>
    <property type="project" value="InterPro"/>
</dbReference>
<dbReference type="Pfam" id="PF02776">
    <property type="entry name" value="TPP_enzyme_N"/>
    <property type="match status" value="1"/>
</dbReference>
<dbReference type="Pfam" id="PF02775">
    <property type="entry name" value="TPP_enzyme_C"/>
    <property type="match status" value="1"/>
</dbReference>
<evidence type="ECO:0000259" key="13">
    <source>
        <dbReference type="Pfam" id="PF00205"/>
    </source>
</evidence>
<dbReference type="InterPro" id="IPR047213">
    <property type="entry name" value="TPP_PYR_PDC_IPDC-like"/>
</dbReference>
<evidence type="ECO:0000259" key="14">
    <source>
        <dbReference type="Pfam" id="PF02775"/>
    </source>
</evidence>
<gene>
    <name evidence="16" type="ORF">BS50DRAFT_572956</name>
</gene>
<comment type="catalytic activity">
    <reaction evidence="1">
        <text>a 2-oxocarboxylate + H(+) = an aldehyde + CO2</text>
        <dbReference type="Rhea" id="RHEA:11628"/>
        <dbReference type="ChEBI" id="CHEBI:15378"/>
        <dbReference type="ChEBI" id="CHEBI:16526"/>
        <dbReference type="ChEBI" id="CHEBI:17478"/>
        <dbReference type="ChEBI" id="CHEBI:35179"/>
        <dbReference type="EC" id="4.1.1.1"/>
    </reaction>
</comment>
<keyword evidence="16" id="KW-0670">Pyruvate</keyword>
<dbReference type="Proteomes" id="UP000240883">
    <property type="component" value="Unassembled WGS sequence"/>
</dbReference>
<dbReference type="FunFam" id="3.40.50.970:FF:000024">
    <property type="entry name" value="Pyruvate decarboxylase isozyme"/>
    <property type="match status" value="1"/>
</dbReference>
<evidence type="ECO:0000256" key="7">
    <source>
        <dbReference type="ARBA" id="ARBA00022793"/>
    </source>
</evidence>
<keyword evidence="6 11" id="KW-0479">Metal-binding</keyword>
<evidence type="ECO:0000256" key="3">
    <source>
        <dbReference type="ARBA" id="ARBA00007812"/>
    </source>
</evidence>
<evidence type="ECO:0000256" key="9">
    <source>
        <dbReference type="ARBA" id="ARBA00023052"/>
    </source>
</evidence>
<keyword evidence="10" id="KW-0456">Lyase</keyword>
<dbReference type="STRING" id="1448308.A0A2T2NRS6"/>
<dbReference type="EMBL" id="KZ678134">
    <property type="protein sequence ID" value="PSN67976.1"/>
    <property type="molecule type" value="Genomic_DNA"/>
</dbReference>
<accession>A0A2T2NRS6</accession>
<dbReference type="InterPro" id="IPR029035">
    <property type="entry name" value="DHS-like_NAD/FAD-binding_dom"/>
</dbReference>
<feature type="binding site" evidence="11">
    <location>
        <position position="478"/>
    </location>
    <ligand>
        <name>Mg(2+)</name>
        <dbReference type="ChEBI" id="CHEBI:18420"/>
    </ligand>
</feature>
<sequence length="596" mass="65749">MSKITLGRYMWERIHQVGVDTIFGVPGDFNLQFLDSIFHVDGLKWVGNQNELNAAYASDGYSRIKGVPGCFVTTHGVGELSALNGIAGSMSERVKVIHVVGQTTRAMQKAHMMIHHSIGDKPDHQQYNNASRGLRFAAAELWDVETAPQEIDRVIRECFIQSGPVYIFMPLDLSSEEVPADLLENPLDLSPHVDTTAQDQAVAAIKEAISSSKNPAVLVDALVQRFGGADEAGEFVKKLHVPFYTSSMGKSVVDEHLDTYVGVWNGEIGHPGVKEAAQSSDLYITLGYLPADTNSGGFARNLPDDKTIHINPFNVVVKGKLYPNTYIKPLLAAITAALPSTPQHNIPQPQLPPPRVPLDAAAEHITQSWLWPQFEKFLRPGDIVIGETGTAIFGLYDIKFPTNTRWHAQIYYGSIGFATAATLGAEIARRELEAKGVNVGGRTILVTGDGSMNLTIQEIGTMIKQGIKPVIFVLNNEGYTIERLIWGARQPYNDIVPADYSYLLPLFKHPSPTAAFHRAVMKKELEPIFQKKELAQPESLQLVEIVMEKMDTSWRLGTQLAWRSEEHKKYLTDEGFVDTYGGWSLDGVSGGSVKWS</sequence>
<dbReference type="Gene3D" id="3.40.50.970">
    <property type="match status" value="2"/>
</dbReference>
<feature type="domain" description="Thiamine pyrophosphate enzyme central" evidence="13">
    <location>
        <begin position="203"/>
        <end position="313"/>
    </location>
</feature>
<evidence type="ECO:0000256" key="2">
    <source>
        <dbReference type="ARBA" id="ARBA00001964"/>
    </source>
</evidence>
<evidence type="ECO:0000256" key="6">
    <source>
        <dbReference type="ARBA" id="ARBA00022723"/>
    </source>
</evidence>
<reference evidence="16 17" key="1">
    <citation type="journal article" date="2018" name="Front. Microbiol.">
        <title>Genome-Wide Analysis of Corynespora cassiicola Leaf Fall Disease Putative Effectors.</title>
        <authorList>
            <person name="Lopez D."/>
            <person name="Ribeiro S."/>
            <person name="Label P."/>
            <person name="Fumanal B."/>
            <person name="Venisse J.S."/>
            <person name="Kohler A."/>
            <person name="de Oliveira R.R."/>
            <person name="Labutti K."/>
            <person name="Lipzen A."/>
            <person name="Lail K."/>
            <person name="Bauer D."/>
            <person name="Ohm R.A."/>
            <person name="Barry K.W."/>
            <person name="Spatafora J."/>
            <person name="Grigoriev I.V."/>
            <person name="Martin F.M."/>
            <person name="Pujade-Renaud V."/>
        </authorList>
    </citation>
    <scope>NUCLEOTIDE SEQUENCE [LARGE SCALE GENOMIC DNA]</scope>
    <source>
        <strain evidence="16 17">Philippines</strain>
    </source>
</reference>
<evidence type="ECO:0000313" key="17">
    <source>
        <dbReference type="Proteomes" id="UP000240883"/>
    </source>
</evidence>
<evidence type="ECO:0000256" key="1">
    <source>
        <dbReference type="ARBA" id="ARBA00001041"/>
    </source>
</evidence>
<comment type="cofactor">
    <cofactor evidence="2">
        <name>thiamine diphosphate</name>
        <dbReference type="ChEBI" id="CHEBI:58937"/>
    </cofactor>
</comment>
<keyword evidence="7" id="KW-0210">Decarboxylase</keyword>
<dbReference type="InterPro" id="IPR047214">
    <property type="entry name" value="TPP_PDC_IPDC"/>
</dbReference>
<keyword evidence="8 11" id="KW-0460">Magnesium</keyword>
<feature type="domain" description="Thiamine pyrophosphate enzyme N-terminal TPP-binding" evidence="15">
    <location>
        <begin position="5"/>
        <end position="115"/>
    </location>
</feature>
<dbReference type="PANTHER" id="PTHR43452">
    <property type="entry name" value="PYRUVATE DECARBOXYLASE"/>
    <property type="match status" value="1"/>
</dbReference>
<dbReference type="InterPro" id="IPR029061">
    <property type="entry name" value="THDP-binding"/>
</dbReference>
<dbReference type="GO" id="GO:0004737">
    <property type="term" value="F:pyruvate decarboxylase activity"/>
    <property type="evidence" value="ECO:0007669"/>
    <property type="project" value="UniProtKB-EC"/>
</dbReference>
<dbReference type="OrthoDB" id="308383at2759"/>
<dbReference type="InterPro" id="IPR012000">
    <property type="entry name" value="Thiamin_PyroP_enz_cen_dom"/>
</dbReference>
<dbReference type="CDD" id="cd07038">
    <property type="entry name" value="TPP_PYR_PDC_IPDC_like"/>
    <property type="match status" value="1"/>
</dbReference>
<dbReference type="InterPro" id="IPR012001">
    <property type="entry name" value="Thiamin_PyroP_enz_TPP-bd_dom"/>
</dbReference>
<dbReference type="GO" id="GO:0000949">
    <property type="term" value="P:aromatic amino acid family catabolic process to alcohol via Ehrlich pathway"/>
    <property type="evidence" value="ECO:0007669"/>
    <property type="project" value="TreeGrafter"/>
</dbReference>
<dbReference type="Pfam" id="PF00205">
    <property type="entry name" value="TPP_enzyme_M"/>
    <property type="match status" value="1"/>
</dbReference>
<dbReference type="GO" id="GO:0005829">
    <property type="term" value="C:cytosol"/>
    <property type="evidence" value="ECO:0007669"/>
    <property type="project" value="TreeGrafter"/>
</dbReference>
<proteinExistence type="inferred from homology"/>
<comment type="cofactor">
    <cofactor evidence="11">
        <name>Mg(2+)</name>
        <dbReference type="ChEBI" id="CHEBI:18420"/>
    </cofactor>
    <text evidence="11">Binds 1 Mg(2+) per subunit.</text>
</comment>
<feature type="binding site" evidence="11">
    <location>
        <position position="449"/>
    </location>
    <ligand>
        <name>Mg(2+)</name>
        <dbReference type="ChEBI" id="CHEBI:18420"/>
    </ligand>
</feature>
<feature type="domain" description="Thiamine pyrophosphate enzyme TPP-binding" evidence="14">
    <location>
        <begin position="398"/>
        <end position="483"/>
    </location>
</feature>
<evidence type="ECO:0000256" key="12">
    <source>
        <dbReference type="RuleBase" id="RU362132"/>
    </source>
</evidence>
<keyword evidence="17" id="KW-1185">Reference proteome</keyword>
<protein>
    <recommendedName>
        <fullName evidence="5">Pyruvate decarboxylase</fullName>
        <ecNumber evidence="4">4.1.1.1</ecNumber>
    </recommendedName>
</protein>
<dbReference type="Gene3D" id="3.40.50.1220">
    <property type="entry name" value="TPP-binding domain"/>
    <property type="match status" value="1"/>
</dbReference>
<dbReference type="SUPFAM" id="SSF52518">
    <property type="entry name" value="Thiamin diphosphate-binding fold (THDP-binding)"/>
    <property type="match status" value="2"/>
</dbReference>
<dbReference type="FunFam" id="3.40.50.970:FF:000019">
    <property type="entry name" value="Pyruvate decarboxylase isozyme"/>
    <property type="match status" value="1"/>
</dbReference>
<evidence type="ECO:0000256" key="8">
    <source>
        <dbReference type="ARBA" id="ARBA00022842"/>
    </source>
</evidence>
<name>A0A2T2NRS6_CORCC</name>
<keyword evidence="9 12" id="KW-0786">Thiamine pyrophosphate</keyword>
<dbReference type="CDD" id="cd02005">
    <property type="entry name" value="TPP_PDC_IPDC"/>
    <property type="match status" value="1"/>
</dbReference>
<dbReference type="AlphaFoldDB" id="A0A2T2NRS6"/>
<evidence type="ECO:0000256" key="11">
    <source>
        <dbReference type="PIRSR" id="PIRSR036565-2"/>
    </source>
</evidence>
<evidence type="ECO:0000313" key="16">
    <source>
        <dbReference type="EMBL" id="PSN67976.1"/>
    </source>
</evidence>
<evidence type="ECO:0000256" key="10">
    <source>
        <dbReference type="ARBA" id="ARBA00023239"/>
    </source>
</evidence>
<evidence type="ECO:0000256" key="4">
    <source>
        <dbReference type="ARBA" id="ARBA00013202"/>
    </source>
</evidence>
<evidence type="ECO:0000256" key="5">
    <source>
        <dbReference type="ARBA" id="ARBA00014422"/>
    </source>
</evidence>
<dbReference type="EC" id="4.1.1.1" evidence="4"/>
<dbReference type="InterPro" id="IPR012110">
    <property type="entry name" value="PDC/IPDC-like"/>
</dbReference>
<dbReference type="GO" id="GO:0005634">
    <property type="term" value="C:nucleus"/>
    <property type="evidence" value="ECO:0007669"/>
    <property type="project" value="TreeGrafter"/>
</dbReference>
<evidence type="ECO:0000259" key="15">
    <source>
        <dbReference type="Pfam" id="PF02776"/>
    </source>
</evidence>
<dbReference type="PANTHER" id="PTHR43452:SF30">
    <property type="entry name" value="PYRUVATE DECARBOXYLASE ISOZYME 1-RELATED"/>
    <property type="match status" value="1"/>
</dbReference>
<dbReference type="SUPFAM" id="SSF52467">
    <property type="entry name" value="DHS-like NAD/FAD-binding domain"/>
    <property type="match status" value="1"/>
</dbReference>
<dbReference type="PIRSF" id="PIRSF036565">
    <property type="entry name" value="Pyruvt_ip_decrb"/>
    <property type="match status" value="1"/>
</dbReference>
<organism evidence="16 17">
    <name type="scientific">Corynespora cassiicola Philippines</name>
    <dbReference type="NCBI Taxonomy" id="1448308"/>
    <lineage>
        <taxon>Eukaryota</taxon>
        <taxon>Fungi</taxon>
        <taxon>Dikarya</taxon>
        <taxon>Ascomycota</taxon>
        <taxon>Pezizomycotina</taxon>
        <taxon>Dothideomycetes</taxon>
        <taxon>Pleosporomycetidae</taxon>
        <taxon>Pleosporales</taxon>
        <taxon>Corynesporascaceae</taxon>
        <taxon>Corynespora</taxon>
    </lineage>
</organism>
<feature type="binding site" evidence="11">
    <location>
        <position position="476"/>
    </location>
    <ligand>
        <name>Mg(2+)</name>
        <dbReference type="ChEBI" id="CHEBI:18420"/>
    </ligand>
</feature>
<dbReference type="GO" id="GO:0000287">
    <property type="term" value="F:magnesium ion binding"/>
    <property type="evidence" value="ECO:0007669"/>
    <property type="project" value="InterPro"/>
</dbReference>
<dbReference type="InterPro" id="IPR011766">
    <property type="entry name" value="TPP_enzyme_TPP-bd"/>
</dbReference>